<protein>
    <submittedName>
        <fullName evidence="3">MOB kinase activator-like 3 (inferred by orthology to a D. melanogaster protein)</fullName>
    </submittedName>
</protein>
<dbReference type="InterPro" id="IPR005301">
    <property type="entry name" value="MOB_kinase_act_fam"/>
</dbReference>
<dbReference type="STRING" id="75913.A0A0K0EX59"/>
<dbReference type="Gene3D" id="1.20.140.30">
    <property type="entry name" value="MOB kinase activator"/>
    <property type="match status" value="1"/>
</dbReference>
<organism evidence="2 3">
    <name type="scientific">Strongyloides venezuelensis</name>
    <name type="common">Threadworm</name>
    <dbReference type="NCBI Taxonomy" id="75913"/>
    <lineage>
        <taxon>Eukaryota</taxon>
        <taxon>Metazoa</taxon>
        <taxon>Ecdysozoa</taxon>
        <taxon>Nematoda</taxon>
        <taxon>Chromadorea</taxon>
        <taxon>Rhabditida</taxon>
        <taxon>Tylenchina</taxon>
        <taxon>Panagrolaimomorpha</taxon>
        <taxon>Strongyloidoidea</taxon>
        <taxon>Strongyloididae</taxon>
        <taxon>Strongyloides</taxon>
    </lineage>
</organism>
<feature type="binding site" evidence="1">
    <location>
        <position position="99"/>
    </location>
    <ligand>
        <name>Zn(2+)</name>
        <dbReference type="ChEBI" id="CHEBI:29105"/>
    </ligand>
</feature>
<accession>A0A0K0EX59</accession>
<dbReference type="Proteomes" id="UP000035680">
    <property type="component" value="Unassembled WGS sequence"/>
</dbReference>
<keyword evidence="2" id="KW-1185">Reference proteome</keyword>
<dbReference type="SMART" id="SM01388">
    <property type="entry name" value="Mob1_phocein"/>
    <property type="match status" value="1"/>
</dbReference>
<evidence type="ECO:0000313" key="3">
    <source>
        <dbReference type="WBParaSite" id="SVE_0111300.1"/>
    </source>
</evidence>
<proteinExistence type="predicted"/>
<dbReference type="AlphaFoldDB" id="A0A0K0EX59"/>
<keyword evidence="1" id="KW-0862">Zinc</keyword>
<feature type="binding site" evidence="1">
    <location>
        <position position="181"/>
    </location>
    <ligand>
        <name>Zn(2+)</name>
        <dbReference type="ChEBI" id="CHEBI:29105"/>
    </ligand>
</feature>
<feature type="binding site" evidence="1">
    <location>
        <position position="186"/>
    </location>
    <ligand>
        <name>Zn(2+)</name>
        <dbReference type="ChEBI" id="CHEBI:29105"/>
    </ligand>
</feature>
<sequence>MHRKLLEKYINMSKSSALNFFEFLHLNKDKTFRPKKKFRPGTLRYNLHKRATATLKSGIDLREAVKVPSDDTFEDWLAVHTVEFFNRINLLYGVIQTSCTSDTCPIMSGGERYEYLWQDGDKYPKPTQLPAPEYVNNLMEWVEGKINDERIFPPCVSVPFPPDFKKTCKKILTRLHRVLVHVFIHHFDCVRLLGVEPHANTLYKHFYFFVTEHSLVSSKELDALKGMTNALITKQ</sequence>
<reference evidence="3" key="2">
    <citation type="submission" date="2015-08" db="UniProtKB">
        <authorList>
            <consortium name="WormBaseParasite"/>
        </authorList>
    </citation>
    <scope>IDENTIFICATION</scope>
</reference>
<reference evidence="2" key="1">
    <citation type="submission" date="2014-07" db="EMBL/GenBank/DDBJ databases">
        <authorList>
            <person name="Martin A.A"/>
            <person name="De Silva N."/>
        </authorList>
    </citation>
    <scope>NUCLEOTIDE SEQUENCE</scope>
</reference>
<dbReference type="InterPro" id="IPR036703">
    <property type="entry name" value="MOB_kinase_act_sf"/>
</dbReference>
<evidence type="ECO:0000256" key="1">
    <source>
        <dbReference type="PIRSR" id="PIRSR605301-1"/>
    </source>
</evidence>
<dbReference type="Pfam" id="PF03637">
    <property type="entry name" value="Mob1_phocein"/>
    <property type="match status" value="1"/>
</dbReference>
<dbReference type="SUPFAM" id="SSF101152">
    <property type="entry name" value="Mob1/phocein"/>
    <property type="match status" value="1"/>
</dbReference>
<name>A0A0K0EX59_STRVS</name>
<keyword evidence="1" id="KW-0479">Metal-binding</keyword>
<evidence type="ECO:0000313" key="2">
    <source>
        <dbReference type="Proteomes" id="UP000035680"/>
    </source>
</evidence>
<dbReference type="WBParaSite" id="SVE_0111300.1">
    <property type="protein sequence ID" value="SVE_0111300.1"/>
    <property type="gene ID" value="SVE_0111300"/>
</dbReference>
<dbReference type="PANTHER" id="PTHR22599">
    <property type="entry name" value="MPS ONE BINDER KINASE ACTIVATOR-LIKE MOB"/>
    <property type="match status" value="1"/>
</dbReference>
<feature type="binding site" evidence="1">
    <location>
        <position position="104"/>
    </location>
    <ligand>
        <name>Zn(2+)</name>
        <dbReference type="ChEBI" id="CHEBI:29105"/>
    </ligand>
</feature>